<sequence>MEDQAASLLATLKKPSAPVDQKLTQFNSLKSSIKHLRVPQECTPTIFECVRLAIAAQTSSTLVSTGFSTLGHLIKRLHLQSQTQVVAQESNQLLPILLDRLGDARESQRNAASQALSDLWPYNHPGVEGVVREGALGGTNSRAKEVAMQWVVKMHASDNLPFKSFVPYLVASLEDSDGVVRETAKSAVVELFKNAPDHAKNDLKKKMNAHNVRKTIANYVIANLGLPGAVEMDSKASTMSVPTLSSLPSDAGLADSLPPDARPPPTETISMEPVYVYGNRELEDLFRDMHPHFEGRETEHNWLPREKSVLKIRRMLKGNAPTEHESVFIAGILSLRDGILKVANSLRTTHATNGCQCIQELARTLGPAIDPMVEILLQNFIKMSANTKNIAAQNGNVAVDTIFAHASYTNRMMQHVGFAIADKNVQPRTYSAGWLKTLFQRNAAHKSHFEHTGGLDSTINVIKKGLADANPKVRENFRATYWAFAKIWPAKAEAIMENMDAKQASLLQKDPNNPNSSVGSSSGKGPSSKLKSQASRSSLKDTIAAQRKAALAARKMPDRPSSAQSSFSPVKSTSSASLRENPAGSLSKSVHGGRPPSALSNSRTQSGEKTSSASSGGGSLMSKPVRRPRMAPRPQTADPYAARNKNAQQADTPSMSPAGSPEKSTTKKASTLRGRPRAPSNKNSPITSPGRPKSRLEAMHRKSPSVDSVTASPSKAEDLTMVMPFRQRPSLDKAMTEGRLGHNDDDSFTMVIPKVDFSRSENQRFSPHTSPSKIPSPRPLSLSASLGINSPELRALAQNKTPKSKSPERLSTNDAISTEEVKVYEDPFAGEAQRPSDDEKPVLEELPVNEQNRDRRMSSETLDGERPGSSEGQKSNGANGAANGGEEVVQDRAEVLRTRRLLSSGIERIRAKTLDAHGFRRLQDVVKGDLDIWGEQDQRFGELLMALLEYLETPVDATKTPNIKAQNLKTQVLGTIRAMLVLHRKKSGPYYARALCSVLASRAQWDTASHITTDIEKTADEIVKYGQTADLISGTLDFLDSSNAPNSPASAVSSDQSRPASASPSPRTVTLSLQTLSTLLQISAAKNVPVTDAQAQQLGRLAVKFLGSLDPDVRRADMDFCVQLHERLGGEQDGGFWKAVAGADKGHLNLITYYLARRNKA</sequence>
<keyword evidence="6" id="KW-0498">Mitosis</keyword>
<dbReference type="InterPro" id="IPR016024">
    <property type="entry name" value="ARM-type_fold"/>
</dbReference>
<feature type="compositionally biased region" description="Low complexity" evidence="8">
    <location>
        <begin position="876"/>
        <end position="885"/>
    </location>
</feature>
<evidence type="ECO:0000256" key="7">
    <source>
        <dbReference type="ARBA" id="ARBA00024889"/>
    </source>
</evidence>
<dbReference type="Pfam" id="PF12348">
    <property type="entry name" value="CLASP_N"/>
    <property type="match status" value="2"/>
</dbReference>
<keyword evidence="4" id="KW-0132">Cell division</keyword>
<dbReference type="PANTHER" id="PTHR21567">
    <property type="entry name" value="CLASP"/>
    <property type="match status" value="1"/>
</dbReference>
<accession>A0ABR3SGW8</accession>
<comment type="function">
    <text evidence="7">Microtubule binding protein that promotes the stabilization of dynamic microtubules. Required for mitotic spindle formation.</text>
</comment>
<feature type="region of interest" description="Disordered" evidence="8">
    <location>
        <begin position="1044"/>
        <end position="1067"/>
    </location>
</feature>
<feature type="region of interest" description="Disordered" evidence="8">
    <location>
        <begin position="507"/>
        <end position="785"/>
    </location>
</feature>
<feature type="compositionally biased region" description="Low complexity" evidence="8">
    <location>
        <begin position="511"/>
        <end position="537"/>
    </location>
</feature>
<dbReference type="InterPro" id="IPR024395">
    <property type="entry name" value="CLASP_N_dom"/>
</dbReference>
<reference evidence="10 11" key="1">
    <citation type="submission" date="2024-02" db="EMBL/GenBank/DDBJ databases">
        <title>De novo assembly and annotation of 12 fungi associated with fruit tree decline syndrome in Ontario, Canada.</title>
        <authorList>
            <person name="Sulman M."/>
            <person name="Ellouze W."/>
            <person name="Ilyukhin E."/>
        </authorList>
    </citation>
    <scope>NUCLEOTIDE SEQUENCE [LARGE SCALE GENOMIC DNA]</scope>
    <source>
        <strain evidence="10 11">M1-105</strain>
    </source>
</reference>
<feature type="compositionally biased region" description="Polar residues" evidence="8">
    <location>
        <begin position="763"/>
        <end position="773"/>
    </location>
</feature>
<dbReference type="EMBL" id="JAJVDC020000165">
    <property type="protein sequence ID" value="KAL1620553.1"/>
    <property type="molecule type" value="Genomic_DNA"/>
</dbReference>
<dbReference type="SMART" id="SM01349">
    <property type="entry name" value="TOG"/>
    <property type="match status" value="2"/>
</dbReference>
<feature type="compositionally biased region" description="Polar residues" evidence="8">
    <location>
        <begin position="561"/>
        <end position="588"/>
    </location>
</feature>
<feature type="compositionally biased region" description="Basic and acidic residues" evidence="8">
    <location>
        <begin position="851"/>
        <end position="868"/>
    </location>
</feature>
<protein>
    <submittedName>
        <fullName evidence="10">Suppressor of tub2 mutation</fullName>
    </submittedName>
</protein>
<evidence type="ECO:0000256" key="8">
    <source>
        <dbReference type="SAM" id="MobiDB-lite"/>
    </source>
</evidence>
<feature type="domain" description="TOG" evidence="9">
    <location>
        <begin position="281"/>
        <end position="519"/>
    </location>
</feature>
<dbReference type="Proteomes" id="UP001521116">
    <property type="component" value="Unassembled WGS sequence"/>
</dbReference>
<name>A0ABR3SGW8_9PEZI</name>
<evidence type="ECO:0000256" key="3">
    <source>
        <dbReference type="ARBA" id="ARBA00011375"/>
    </source>
</evidence>
<feature type="compositionally biased region" description="Low complexity" evidence="8">
    <location>
        <begin position="544"/>
        <end position="554"/>
    </location>
</feature>
<comment type="similarity">
    <text evidence="2">Belongs to the CLASP family.</text>
</comment>
<feature type="compositionally biased region" description="Basic and acidic residues" evidence="8">
    <location>
        <begin position="834"/>
        <end position="843"/>
    </location>
</feature>
<feature type="region of interest" description="Disordered" evidence="8">
    <location>
        <begin position="798"/>
        <end position="890"/>
    </location>
</feature>
<dbReference type="InterPro" id="IPR034085">
    <property type="entry name" value="TOG"/>
</dbReference>
<evidence type="ECO:0000256" key="1">
    <source>
        <dbReference type="ARBA" id="ARBA00004186"/>
    </source>
</evidence>
<evidence type="ECO:0000256" key="2">
    <source>
        <dbReference type="ARBA" id="ARBA00009549"/>
    </source>
</evidence>
<evidence type="ECO:0000256" key="4">
    <source>
        <dbReference type="ARBA" id="ARBA00022618"/>
    </source>
</evidence>
<comment type="subunit">
    <text evidence="3">Interacts with microtubules.</text>
</comment>
<evidence type="ECO:0000313" key="11">
    <source>
        <dbReference type="Proteomes" id="UP001521116"/>
    </source>
</evidence>
<keyword evidence="6" id="KW-0131">Cell cycle</keyword>
<feature type="compositionally biased region" description="Polar residues" evidence="8">
    <location>
        <begin position="645"/>
        <end position="657"/>
    </location>
</feature>
<evidence type="ECO:0000313" key="10">
    <source>
        <dbReference type="EMBL" id="KAL1620553.1"/>
    </source>
</evidence>
<comment type="subcellular location">
    <subcellularLocation>
        <location evidence="1">Cytoplasm</location>
        <location evidence="1">Cytoskeleton</location>
        <location evidence="1">Spindle</location>
    </subcellularLocation>
</comment>
<dbReference type="InterPro" id="IPR011989">
    <property type="entry name" value="ARM-like"/>
</dbReference>
<comment type="caution">
    <text evidence="10">The sequence shown here is derived from an EMBL/GenBank/DDBJ whole genome shotgun (WGS) entry which is preliminary data.</text>
</comment>
<feature type="domain" description="TOG" evidence="9">
    <location>
        <begin position="4"/>
        <end position="230"/>
    </location>
</feature>
<dbReference type="Gene3D" id="1.25.10.10">
    <property type="entry name" value="Leucine-rich Repeat Variant"/>
    <property type="match status" value="3"/>
</dbReference>
<evidence type="ECO:0000259" key="9">
    <source>
        <dbReference type="SMART" id="SM01349"/>
    </source>
</evidence>
<evidence type="ECO:0000256" key="5">
    <source>
        <dbReference type="ARBA" id="ARBA00022701"/>
    </source>
</evidence>
<feature type="compositionally biased region" description="Basic and acidic residues" evidence="8">
    <location>
        <begin position="729"/>
        <end position="745"/>
    </location>
</feature>
<feature type="region of interest" description="Disordered" evidence="8">
    <location>
        <begin position="241"/>
        <end position="269"/>
    </location>
</feature>
<keyword evidence="5" id="KW-0493">Microtubule</keyword>
<proteinExistence type="inferred from homology"/>
<gene>
    <name evidence="10" type="primary">STU1</name>
    <name evidence="10" type="ORF">SLS56_009579</name>
</gene>
<evidence type="ECO:0000256" key="6">
    <source>
        <dbReference type="ARBA" id="ARBA00022776"/>
    </source>
</evidence>
<keyword evidence="11" id="KW-1185">Reference proteome</keyword>
<dbReference type="PANTHER" id="PTHR21567:SF9">
    <property type="entry name" value="CLIP-ASSOCIATING PROTEIN"/>
    <property type="match status" value="1"/>
</dbReference>
<dbReference type="SUPFAM" id="SSF48371">
    <property type="entry name" value="ARM repeat"/>
    <property type="match status" value="1"/>
</dbReference>
<organism evidence="10 11">
    <name type="scientific">Neofusicoccum ribis</name>
    <dbReference type="NCBI Taxonomy" id="45134"/>
    <lineage>
        <taxon>Eukaryota</taxon>
        <taxon>Fungi</taxon>
        <taxon>Dikarya</taxon>
        <taxon>Ascomycota</taxon>
        <taxon>Pezizomycotina</taxon>
        <taxon>Dothideomycetes</taxon>
        <taxon>Dothideomycetes incertae sedis</taxon>
        <taxon>Botryosphaeriales</taxon>
        <taxon>Botryosphaeriaceae</taxon>
        <taxon>Neofusicoccum</taxon>
    </lineage>
</organism>